<dbReference type="EMBL" id="FMCU01000007">
    <property type="protein sequence ID" value="SCF24743.1"/>
    <property type="molecule type" value="Genomic_DNA"/>
</dbReference>
<protein>
    <submittedName>
        <fullName evidence="1">Uncharacterized protein</fullName>
    </submittedName>
</protein>
<evidence type="ECO:0000313" key="2">
    <source>
        <dbReference type="Proteomes" id="UP000198797"/>
    </source>
</evidence>
<dbReference type="OrthoDB" id="3307920at2"/>
<proteinExistence type="predicted"/>
<gene>
    <name evidence="1" type="ORF">GA0070216_107207</name>
</gene>
<accession>A0A1C4YVH4</accession>
<dbReference type="RefSeq" id="WP_091246691.1">
    <property type="nucleotide sequence ID" value="NZ_FMCU01000007.1"/>
</dbReference>
<name>A0A1C4YVH4_9ACTN</name>
<dbReference type="STRING" id="121616.GA0070216_107207"/>
<sequence length="676" mass="71252">MAELIVYRSNALMSVRSRIDATRDVVMPVNLAYAESMVGLWHSGLPQVSLVPSTATDAQVWPVMSAVGTSIHDTSDDNCPINTGWSYVGGNHGYNVGNQIVVTNHGKTTTDVGSQWSDGSRIFTLLAITSTSSLLFGNPYTIVDGIAQGARVRPTAPLTHVSGATNRTTVPITGLTPDVQIRPATHSHTAAVELDGRPVPAGRSTGQELVIRESYVIPTYQGMIDTARARIGTPIATIMPQLPSLCRISNEYRWSPGGSLIVAQTVTALSRFTLNAGVTQCGPLTPVAGGTRRQFMPNVGVAGGLNWSVWANIDTLTALTDFTPATLRNRLMPASSMTQWVVSGGGVPQWGIAVGLLPVADGTPEIRVRYTTAKGWFISSSLKKNYPQLVWGRTLAAGESVTGTAYRRYLTPPSTATEIVVSADGQDFVVIERVGTVAQAEMAAPQLFHRLLVPVGPTNLDVPDRVTVDGIPYHVPVSPGYGTWRAEPDQVASGPLPGATGPRGSYFLVRSGPTLSRTCTGTYQRLLLHPVFLAAPTPVDRACVEVTVAGTGVLRHGVYAHDPATGRPAVLGPIADFGTVAVTSVGVRESVLVAPVVLPAGWHWYAHVWQASGTTPPAVRVSGVGATTTLNLGAGAAAMTGDRFGYEVTGVTGALGAITITGVHQFPPPQVAYRRA</sequence>
<reference evidence="2" key="1">
    <citation type="submission" date="2016-06" db="EMBL/GenBank/DDBJ databases">
        <authorList>
            <person name="Varghese N."/>
            <person name="Submissions Spin"/>
        </authorList>
    </citation>
    <scope>NUCLEOTIDE SEQUENCE [LARGE SCALE GENOMIC DNA]</scope>
    <source>
        <strain evidence="2">DSM 44100</strain>
    </source>
</reference>
<organism evidence="1 2">
    <name type="scientific">Micromonospora matsumotoense</name>
    <dbReference type="NCBI Taxonomy" id="121616"/>
    <lineage>
        <taxon>Bacteria</taxon>
        <taxon>Bacillati</taxon>
        <taxon>Actinomycetota</taxon>
        <taxon>Actinomycetes</taxon>
        <taxon>Micromonosporales</taxon>
        <taxon>Micromonosporaceae</taxon>
        <taxon>Micromonospora</taxon>
    </lineage>
</organism>
<keyword evidence="2" id="KW-1185">Reference proteome</keyword>
<evidence type="ECO:0000313" key="1">
    <source>
        <dbReference type="EMBL" id="SCF24743.1"/>
    </source>
</evidence>
<dbReference type="Proteomes" id="UP000198797">
    <property type="component" value="Unassembled WGS sequence"/>
</dbReference>
<dbReference type="AlphaFoldDB" id="A0A1C4YVH4"/>